<dbReference type="InterPro" id="IPR029068">
    <property type="entry name" value="Glyas_Bleomycin-R_OHBP_Dase"/>
</dbReference>
<evidence type="ECO:0000313" key="2">
    <source>
        <dbReference type="EMBL" id="GLL06029.1"/>
    </source>
</evidence>
<dbReference type="EMBL" id="BSFP01000066">
    <property type="protein sequence ID" value="GLL06029.1"/>
    <property type="molecule type" value="Genomic_DNA"/>
</dbReference>
<accession>A0A9W6NQY4</accession>
<name>A0A9W6NQY4_9ACTN</name>
<gene>
    <name evidence="2" type="primary">phnB</name>
    <name evidence="2" type="ORF">GCM10017581_077770</name>
</gene>
<dbReference type="InterPro" id="IPR028973">
    <property type="entry name" value="PhnB-like"/>
</dbReference>
<dbReference type="PANTHER" id="PTHR33990">
    <property type="entry name" value="PROTEIN YJDN-RELATED"/>
    <property type="match status" value="1"/>
</dbReference>
<organism evidence="2 3">
    <name type="scientific">Dactylosporangium matsuzakiense</name>
    <dbReference type="NCBI Taxonomy" id="53360"/>
    <lineage>
        <taxon>Bacteria</taxon>
        <taxon>Bacillati</taxon>
        <taxon>Actinomycetota</taxon>
        <taxon>Actinomycetes</taxon>
        <taxon>Micromonosporales</taxon>
        <taxon>Micromonosporaceae</taxon>
        <taxon>Dactylosporangium</taxon>
    </lineage>
</organism>
<dbReference type="Pfam" id="PF06983">
    <property type="entry name" value="3-dmu-9_3-mt"/>
    <property type="match status" value="1"/>
</dbReference>
<reference evidence="2" key="2">
    <citation type="submission" date="2023-01" db="EMBL/GenBank/DDBJ databases">
        <authorList>
            <person name="Sun Q."/>
            <person name="Evtushenko L."/>
        </authorList>
    </citation>
    <scope>NUCLEOTIDE SEQUENCE</scope>
    <source>
        <strain evidence="2">VKM Ac-1321</strain>
    </source>
</reference>
<dbReference type="SUPFAM" id="SSF54593">
    <property type="entry name" value="Glyoxalase/Bleomycin resistance protein/Dihydroxybiphenyl dioxygenase"/>
    <property type="match status" value="1"/>
</dbReference>
<feature type="domain" description="PhnB-like" evidence="1">
    <location>
        <begin position="37"/>
        <end position="160"/>
    </location>
</feature>
<reference evidence="2" key="1">
    <citation type="journal article" date="2014" name="Int. J. Syst. Evol. Microbiol.">
        <title>Complete genome sequence of Corynebacterium casei LMG S-19264T (=DSM 44701T), isolated from a smear-ripened cheese.</title>
        <authorList>
            <consortium name="US DOE Joint Genome Institute (JGI-PGF)"/>
            <person name="Walter F."/>
            <person name="Albersmeier A."/>
            <person name="Kalinowski J."/>
            <person name="Ruckert C."/>
        </authorList>
    </citation>
    <scope>NUCLEOTIDE SEQUENCE</scope>
    <source>
        <strain evidence="2">VKM Ac-1321</strain>
    </source>
</reference>
<dbReference type="PANTHER" id="PTHR33990:SF1">
    <property type="entry name" value="PROTEIN YJDN"/>
    <property type="match status" value="1"/>
</dbReference>
<proteinExistence type="predicted"/>
<dbReference type="AlphaFoldDB" id="A0A9W6NQY4"/>
<sequence length="167" mass="18212">MNVPGKARQGPGGGTRLREIVHVTRPKEFAVASVLNPYINFRGNARQAMEFYQAVFGGELRLNTFGQFGSDDTSLAEQIMHGQLETPSGYTLMASDTPPNMTLSPGDNITISLSGTDGGELRGYWEKLSSSGKVSMPLEKQMWGDEFGSCVDQFGVRWMVNITQAQG</sequence>
<evidence type="ECO:0000259" key="1">
    <source>
        <dbReference type="Pfam" id="PF06983"/>
    </source>
</evidence>
<dbReference type="CDD" id="cd06588">
    <property type="entry name" value="PhnB_like"/>
    <property type="match status" value="1"/>
</dbReference>
<dbReference type="Proteomes" id="UP001143480">
    <property type="component" value="Unassembled WGS sequence"/>
</dbReference>
<comment type="caution">
    <text evidence="2">The sequence shown here is derived from an EMBL/GenBank/DDBJ whole genome shotgun (WGS) entry which is preliminary data.</text>
</comment>
<dbReference type="Gene3D" id="3.10.180.10">
    <property type="entry name" value="2,3-Dihydroxybiphenyl 1,2-Dioxygenase, domain 1"/>
    <property type="match status" value="1"/>
</dbReference>
<evidence type="ECO:0000313" key="3">
    <source>
        <dbReference type="Proteomes" id="UP001143480"/>
    </source>
</evidence>
<keyword evidence="3" id="KW-1185">Reference proteome</keyword>
<protein>
    <submittedName>
        <fullName evidence="2">VOC family protein</fullName>
    </submittedName>
</protein>